<dbReference type="AlphaFoldDB" id="A0A1R3G006"/>
<dbReference type="Gene3D" id="3.30.420.10">
    <property type="entry name" value="Ribonuclease H-like superfamily/Ribonuclease H"/>
    <property type="match status" value="1"/>
</dbReference>
<organism evidence="2 3">
    <name type="scientific">Corchorus capsularis</name>
    <name type="common">Jute</name>
    <dbReference type="NCBI Taxonomy" id="210143"/>
    <lineage>
        <taxon>Eukaryota</taxon>
        <taxon>Viridiplantae</taxon>
        <taxon>Streptophyta</taxon>
        <taxon>Embryophyta</taxon>
        <taxon>Tracheophyta</taxon>
        <taxon>Spermatophyta</taxon>
        <taxon>Magnoliopsida</taxon>
        <taxon>eudicotyledons</taxon>
        <taxon>Gunneridae</taxon>
        <taxon>Pentapetalae</taxon>
        <taxon>rosids</taxon>
        <taxon>malvids</taxon>
        <taxon>Malvales</taxon>
        <taxon>Malvaceae</taxon>
        <taxon>Grewioideae</taxon>
        <taxon>Apeibeae</taxon>
        <taxon>Corchorus</taxon>
    </lineage>
</organism>
<dbReference type="OrthoDB" id="948395at2759"/>
<evidence type="ECO:0000313" key="2">
    <source>
        <dbReference type="EMBL" id="OMO51393.1"/>
    </source>
</evidence>
<dbReference type="GO" id="GO:0003676">
    <property type="term" value="F:nucleic acid binding"/>
    <property type="evidence" value="ECO:0007669"/>
    <property type="project" value="InterPro"/>
</dbReference>
<evidence type="ECO:0000259" key="1">
    <source>
        <dbReference type="PROSITE" id="PS50879"/>
    </source>
</evidence>
<protein>
    <recommendedName>
        <fullName evidence="1">RNase H type-1 domain-containing protein</fullName>
    </recommendedName>
</protein>
<proteinExistence type="predicted"/>
<comment type="caution">
    <text evidence="2">The sequence shown here is derived from an EMBL/GenBank/DDBJ whole genome shotgun (WGS) entry which is preliminary data.</text>
</comment>
<accession>A0A1R3G006</accession>
<dbReference type="EMBL" id="AWWV01015834">
    <property type="protein sequence ID" value="OMO51393.1"/>
    <property type="molecule type" value="Genomic_DNA"/>
</dbReference>
<dbReference type="InterPro" id="IPR012337">
    <property type="entry name" value="RNaseH-like_sf"/>
</dbReference>
<name>A0A1R3G006_COCAP</name>
<dbReference type="Pfam" id="PF13456">
    <property type="entry name" value="RVT_3"/>
    <property type="match status" value="1"/>
</dbReference>
<feature type="domain" description="RNase H type-1" evidence="1">
    <location>
        <begin position="243"/>
        <end position="373"/>
    </location>
</feature>
<dbReference type="GO" id="GO:0004523">
    <property type="term" value="F:RNA-DNA hybrid ribonuclease activity"/>
    <property type="evidence" value="ECO:0007669"/>
    <property type="project" value="InterPro"/>
</dbReference>
<dbReference type="PANTHER" id="PTHR47723:SF19">
    <property type="entry name" value="POLYNUCLEOTIDYL TRANSFERASE, RIBONUCLEASE H-LIKE SUPERFAMILY PROTEIN"/>
    <property type="match status" value="1"/>
</dbReference>
<sequence>MGCGLDRGFYHDVPLYMYHEDEVAYHTMRDASSSSSHPPITCCSNQKEKESSLQLPGSFLQPIRRVRLPQQAILGVPRQLTSNSRDTPCWYLSQNGKFSLSSAYNLIRDLPREDQYPTDWRWVWKLNILPKLKFFIWECAHGILPTRELLAHRGLDDPSHCILCNNAQEYIHHLFKECPFAASIWNKIGVGLPDIAFDHLDKADGNTTFEVACFKAVEFFVVNGKTKILPIAPIIQVSWKPPDQGWLKLNTDGSSLGNLGLVGSGSVIRDNEGNWVRGSIRHLGFCTNFVAEFWALRDGLFLAVSLNIRKLVIELDSTTVIATLNSQCPDNLFIQPIVNDYRLLISKLEAVKIQHVFREGNGVADALAKLASFSSCYLLEDSYSVLFDPPFCIKDLLVLDAVGHMFCRTISI</sequence>
<dbReference type="InterPro" id="IPR002156">
    <property type="entry name" value="RNaseH_domain"/>
</dbReference>
<gene>
    <name evidence="2" type="ORF">CCACVL1_29818</name>
</gene>
<dbReference type="Gramene" id="OMO51393">
    <property type="protein sequence ID" value="OMO51393"/>
    <property type="gene ID" value="CCACVL1_29818"/>
</dbReference>
<dbReference type="InterPro" id="IPR044730">
    <property type="entry name" value="RNase_H-like_dom_plant"/>
</dbReference>
<dbReference type="PROSITE" id="PS50879">
    <property type="entry name" value="RNASE_H_1"/>
    <property type="match status" value="1"/>
</dbReference>
<keyword evidence="3" id="KW-1185">Reference proteome</keyword>
<reference evidence="2 3" key="1">
    <citation type="submission" date="2013-09" db="EMBL/GenBank/DDBJ databases">
        <title>Corchorus capsularis genome sequencing.</title>
        <authorList>
            <person name="Alam M."/>
            <person name="Haque M.S."/>
            <person name="Islam M.S."/>
            <person name="Emdad E.M."/>
            <person name="Islam M.M."/>
            <person name="Ahmed B."/>
            <person name="Halim A."/>
            <person name="Hossen Q.M.M."/>
            <person name="Hossain M.Z."/>
            <person name="Ahmed R."/>
            <person name="Khan M.M."/>
            <person name="Islam R."/>
            <person name="Rashid M.M."/>
            <person name="Khan S.A."/>
            <person name="Rahman M.S."/>
            <person name="Alam M."/>
        </authorList>
    </citation>
    <scope>NUCLEOTIDE SEQUENCE [LARGE SCALE GENOMIC DNA]</scope>
    <source>
        <strain evidence="3">cv. CVL-1</strain>
        <tissue evidence="2">Whole seedling</tissue>
    </source>
</reference>
<dbReference type="InterPro" id="IPR026960">
    <property type="entry name" value="RVT-Znf"/>
</dbReference>
<dbReference type="InterPro" id="IPR036397">
    <property type="entry name" value="RNaseH_sf"/>
</dbReference>
<dbReference type="OMA" id="THIFREQ"/>
<dbReference type="Proteomes" id="UP000188268">
    <property type="component" value="Unassembled WGS sequence"/>
</dbReference>
<dbReference type="STRING" id="210143.A0A1R3G006"/>
<dbReference type="InterPro" id="IPR053151">
    <property type="entry name" value="RNase_H-like"/>
</dbReference>
<dbReference type="PANTHER" id="PTHR47723">
    <property type="entry name" value="OS05G0353850 PROTEIN"/>
    <property type="match status" value="1"/>
</dbReference>
<evidence type="ECO:0000313" key="3">
    <source>
        <dbReference type="Proteomes" id="UP000188268"/>
    </source>
</evidence>
<dbReference type="Pfam" id="PF13966">
    <property type="entry name" value="zf-RVT"/>
    <property type="match status" value="1"/>
</dbReference>
<dbReference type="CDD" id="cd06222">
    <property type="entry name" value="RNase_H_like"/>
    <property type="match status" value="1"/>
</dbReference>
<dbReference type="SUPFAM" id="SSF53098">
    <property type="entry name" value="Ribonuclease H-like"/>
    <property type="match status" value="1"/>
</dbReference>